<accession>A0A016TC20</accession>
<dbReference type="AlphaFoldDB" id="A0A016TC20"/>
<comment type="caution">
    <text evidence="1">The sequence shown here is derived from an EMBL/GenBank/DDBJ whole genome shotgun (WGS) entry which is preliminary data.</text>
</comment>
<dbReference type="EMBL" id="JARK01001453">
    <property type="protein sequence ID" value="EYC00222.1"/>
    <property type="molecule type" value="Genomic_DNA"/>
</dbReference>
<evidence type="ECO:0000313" key="1">
    <source>
        <dbReference type="EMBL" id="EYC00222.1"/>
    </source>
</evidence>
<sequence>MLDPLIPYSLVEFFAHRFLALFVRSLESVDAADFSLCVLSIANCRTSKIRYFRGIEKATNGVVILLFETTYCYFHNETTYCYSS</sequence>
<gene>
    <name evidence="1" type="primary">Acey_s0117.g678</name>
    <name evidence="1" type="ORF">Y032_0117g678</name>
</gene>
<protein>
    <submittedName>
        <fullName evidence="1">Uncharacterized protein</fullName>
    </submittedName>
</protein>
<keyword evidence="2" id="KW-1185">Reference proteome</keyword>
<name>A0A016TC20_9BILA</name>
<evidence type="ECO:0000313" key="2">
    <source>
        <dbReference type="Proteomes" id="UP000024635"/>
    </source>
</evidence>
<organism evidence="1 2">
    <name type="scientific">Ancylostoma ceylanicum</name>
    <dbReference type="NCBI Taxonomy" id="53326"/>
    <lineage>
        <taxon>Eukaryota</taxon>
        <taxon>Metazoa</taxon>
        <taxon>Ecdysozoa</taxon>
        <taxon>Nematoda</taxon>
        <taxon>Chromadorea</taxon>
        <taxon>Rhabditida</taxon>
        <taxon>Rhabditina</taxon>
        <taxon>Rhabditomorpha</taxon>
        <taxon>Strongyloidea</taxon>
        <taxon>Ancylostomatidae</taxon>
        <taxon>Ancylostomatinae</taxon>
        <taxon>Ancylostoma</taxon>
    </lineage>
</organism>
<dbReference type="Proteomes" id="UP000024635">
    <property type="component" value="Unassembled WGS sequence"/>
</dbReference>
<reference evidence="2" key="1">
    <citation type="journal article" date="2015" name="Nat. Genet.">
        <title>The genome and transcriptome of the zoonotic hookworm Ancylostoma ceylanicum identify infection-specific gene families.</title>
        <authorList>
            <person name="Schwarz E.M."/>
            <person name="Hu Y."/>
            <person name="Antoshechkin I."/>
            <person name="Miller M.M."/>
            <person name="Sternberg P.W."/>
            <person name="Aroian R.V."/>
        </authorList>
    </citation>
    <scope>NUCLEOTIDE SEQUENCE</scope>
    <source>
        <strain evidence="2">HY135</strain>
    </source>
</reference>
<proteinExistence type="predicted"/>